<evidence type="ECO:0000313" key="1">
    <source>
        <dbReference type="EMBL" id="KNB15946.1"/>
    </source>
</evidence>
<accession>A0A0J9VYT1</accession>
<sequence>MPIHGAHVQERPGTAVREFLATTLAIGHHLDLRQSSFRANSIGDAQQELPSFILSLRVSSRVSCVIRLTSSLAVTQEPDQLFGCHDPLPHRALNLGRIICHVIYQRQALAFRHDERDVVVVSRPHSRRFVSSIH</sequence>
<reference evidence="1 2" key="1">
    <citation type="journal article" date="2010" name="Nature">
        <title>Comparative genomics reveals mobile pathogenicity chromosomes in Fusarium.</title>
        <authorList>
            <person name="Ma L.J."/>
            <person name="van der Does H.C."/>
            <person name="Borkovich K.A."/>
            <person name="Coleman J.J."/>
            <person name="Daboussi M.J."/>
            <person name="Di Pietro A."/>
            <person name="Dufresne M."/>
            <person name="Freitag M."/>
            <person name="Grabherr M."/>
            <person name="Henrissat B."/>
            <person name="Houterman P.M."/>
            <person name="Kang S."/>
            <person name="Shim W.B."/>
            <person name="Woloshuk C."/>
            <person name="Xie X."/>
            <person name="Xu J.R."/>
            <person name="Antoniw J."/>
            <person name="Baker S.E."/>
            <person name="Bluhm B.H."/>
            <person name="Breakspear A."/>
            <person name="Brown D.W."/>
            <person name="Butchko R.A."/>
            <person name="Chapman S."/>
            <person name="Coulson R."/>
            <person name="Coutinho P.M."/>
            <person name="Danchin E.G."/>
            <person name="Diener A."/>
            <person name="Gale L.R."/>
            <person name="Gardiner D.M."/>
            <person name="Goff S."/>
            <person name="Hammond-Kosack K.E."/>
            <person name="Hilburn K."/>
            <person name="Hua-Van A."/>
            <person name="Jonkers W."/>
            <person name="Kazan K."/>
            <person name="Kodira C.D."/>
            <person name="Koehrsen M."/>
            <person name="Kumar L."/>
            <person name="Lee Y.H."/>
            <person name="Li L."/>
            <person name="Manners J.M."/>
            <person name="Miranda-Saavedra D."/>
            <person name="Mukherjee M."/>
            <person name="Park G."/>
            <person name="Park J."/>
            <person name="Park S.Y."/>
            <person name="Proctor R.H."/>
            <person name="Regev A."/>
            <person name="Ruiz-Roldan M.C."/>
            <person name="Sain D."/>
            <person name="Sakthikumar S."/>
            <person name="Sykes S."/>
            <person name="Schwartz D.C."/>
            <person name="Turgeon B.G."/>
            <person name="Wapinski I."/>
            <person name="Yoder O."/>
            <person name="Young S."/>
            <person name="Zeng Q."/>
            <person name="Zhou S."/>
            <person name="Galagan J."/>
            <person name="Cuomo C.A."/>
            <person name="Kistler H.C."/>
            <person name="Rep M."/>
        </authorList>
    </citation>
    <scope>NUCLEOTIDE SEQUENCE [LARGE SCALE GENOMIC DNA]</scope>
    <source>
        <strain evidence="2">4287 / CBS 123668 / FGSC 9935 / NRRL 34936</strain>
    </source>
</reference>
<dbReference type="RefSeq" id="XP_018253991.1">
    <property type="nucleotide sequence ID" value="XM_018401886.1"/>
</dbReference>
<dbReference type="AlphaFoldDB" id="A0A0J9VYT1"/>
<dbReference type="Proteomes" id="UP000009097">
    <property type="component" value="Chromosome 14"/>
</dbReference>
<dbReference type="GeneID" id="28962247"/>
<gene>
    <name evidence="1" type="ORF">FOXG_21541</name>
</gene>
<dbReference type="VEuPathDB" id="FungiDB:FOXG_21541"/>
<protein>
    <submittedName>
        <fullName evidence="1">Uncharacterized protein</fullName>
    </submittedName>
</protein>
<dbReference type="KEGG" id="fox:FOXG_21541"/>
<proteinExistence type="predicted"/>
<evidence type="ECO:0000313" key="2">
    <source>
        <dbReference type="Proteomes" id="UP000009097"/>
    </source>
</evidence>
<dbReference type="EMBL" id="DS231717">
    <property type="protein sequence ID" value="KNB15946.1"/>
    <property type="molecule type" value="Genomic_DNA"/>
</dbReference>
<name>A0A0J9VYT1_FUSO4</name>
<organism evidence="1 2">
    <name type="scientific">Fusarium oxysporum f. sp. lycopersici (strain 4287 / CBS 123668 / FGSC 9935 / NRRL 34936)</name>
    <name type="common">Fusarium vascular wilt of tomato</name>
    <dbReference type="NCBI Taxonomy" id="426428"/>
    <lineage>
        <taxon>Eukaryota</taxon>
        <taxon>Fungi</taxon>
        <taxon>Dikarya</taxon>
        <taxon>Ascomycota</taxon>
        <taxon>Pezizomycotina</taxon>
        <taxon>Sordariomycetes</taxon>
        <taxon>Hypocreomycetidae</taxon>
        <taxon>Hypocreales</taxon>
        <taxon>Nectriaceae</taxon>
        <taxon>Fusarium</taxon>
        <taxon>Fusarium oxysporum species complex</taxon>
    </lineage>
</organism>